<gene>
    <name evidence="1" type="ORF">OTUT144_0459</name>
</gene>
<dbReference type="InterPro" id="IPR002110">
    <property type="entry name" value="Ankyrin_rpt"/>
</dbReference>
<evidence type="ECO:0000313" key="2">
    <source>
        <dbReference type="Proteomes" id="UP000033580"/>
    </source>
</evidence>
<sequence length="430" mass="49899">MNEDDVVKYIVDAIKFNQFALAYSSMLCYKRCDNIKQVKQRVKAEVTKEEWKLFKFFQKHVSSQELYCSPIFKMPDSHIKLIFKLFDNGKVEKAKAIIAGRCIWKMAKQEVVKGHLEHTKFLLEYEVECNICYKFRNEEDKFKKIEKSTLTFCVRLLSYLINELTEVNSITQELIVSDQTFAKMTDYLLTKAGRKIHTLDLGSTFKTLLHQCIEQNYMESIKVLLKHQMYVNYYNTSPGDGKLGTPLDVAIEQDNYEITKLLVQNGATDYSVALVTAMQNKITFQKVNALLNTADFLKNTGYFIENKVLSDKRLNESIAISNFIQSRHRNFDDFNKLMKNVNSKTLLSQLAYEFRLDKNLLCFYIELVQLEIHKLQLSDQLLHVEANDQILKNMSNIEESYITMLQDGNLELHEACGGISTQSKSELDIS</sequence>
<comment type="caution">
    <text evidence="1">The sequence shown here is derived from an EMBL/GenBank/DDBJ whole genome shotgun (WGS) entry which is preliminary data.</text>
</comment>
<reference evidence="1 2" key="1">
    <citation type="submission" date="2015-01" db="EMBL/GenBank/DDBJ databases">
        <title>Genome Sequencing of Rickettsiales.</title>
        <authorList>
            <person name="Daugherty S.C."/>
            <person name="Su Q."/>
            <person name="Abolude K."/>
            <person name="Beier-Sexton M."/>
            <person name="Carlyon J.A."/>
            <person name="Carter R."/>
            <person name="Day N.P."/>
            <person name="Dumler S.J."/>
            <person name="Dyachenko V."/>
            <person name="Godinez A."/>
            <person name="Kurtti T.J."/>
            <person name="Lichay M."/>
            <person name="Mullins K.E."/>
            <person name="Ott S."/>
            <person name="Pappas-Brown V."/>
            <person name="Paris D.H."/>
            <person name="Patel P."/>
            <person name="Richards A.L."/>
            <person name="Sadzewicz L."/>
            <person name="Sears K."/>
            <person name="Seidman D."/>
            <person name="Sengamalay N."/>
            <person name="Stenos J."/>
            <person name="Tallon L.J."/>
            <person name="Vincent G."/>
            <person name="Fraser C.M."/>
            <person name="Munderloh U."/>
            <person name="Dunning-Hotopp J.C."/>
        </authorList>
    </citation>
    <scope>NUCLEOTIDE SEQUENCE [LARGE SCALE GENOMIC DNA]</scope>
    <source>
        <strain evidence="1 2">UT144</strain>
    </source>
</reference>
<dbReference type="SUPFAM" id="SSF48403">
    <property type="entry name" value="Ankyrin repeat"/>
    <property type="match status" value="1"/>
</dbReference>
<name>A0A0F3RMK5_ORITS</name>
<dbReference type="Proteomes" id="UP000033580">
    <property type="component" value="Unassembled WGS sequence"/>
</dbReference>
<proteinExistence type="predicted"/>
<accession>A0A0F3RMK5</accession>
<protein>
    <submittedName>
        <fullName evidence="1">Ankyrin repeat family protein</fullName>
    </submittedName>
</protein>
<dbReference type="InterPro" id="IPR036770">
    <property type="entry name" value="Ankyrin_rpt-contain_sf"/>
</dbReference>
<dbReference type="Pfam" id="PF12796">
    <property type="entry name" value="Ank_2"/>
    <property type="match status" value="1"/>
</dbReference>
<organism evidence="1 2">
    <name type="scientific">Orientia tsutsugamushi str. UT144</name>
    <dbReference type="NCBI Taxonomy" id="1441384"/>
    <lineage>
        <taxon>Bacteria</taxon>
        <taxon>Pseudomonadati</taxon>
        <taxon>Pseudomonadota</taxon>
        <taxon>Alphaproteobacteria</taxon>
        <taxon>Rickettsiales</taxon>
        <taxon>Rickettsiaceae</taxon>
        <taxon>Rickettsieae</taxon>
        <taxon>Orientia</taxon>
    </lineage>
</organism>
<dbReference type="Gene3D" id="1.25.40.20">
    <property type="entry name" value="Ankyrin repeat-containing domain"/>
    <property type="match status" value="1"/>
</dbReference>
<dbReference type="SMART" id="SM00248">
    <property type="entry name" value="ANK"/>
    <property type="match status" value="2"/>
</dbReference>
<evidence type="ECO:0000313" key="1">
    <source>
        <dbReference type="EMBL" id="KJW07488.1"/>
    </source>
</evidence>
<dbReference type="AlphaFoldDB" id="A0A0F3RMK5"/>
<dbReference type="EMBL" id="LAOR01000021">
    <property type="protein sequence ID" value="KJW07488.1"/>
    <property type="molecule type" value="Genomic_DNA"/>
</dbReference>
<dbReference type="PATRIC" id="fig|1441384.3.peg.1183"/>